<dbReference type="InterPro" id="IPR013096">
    <property type="entry name" value="Cupin_2"/>
</dbReference>
<evidence type="ECO:0000256" key="1">
    <source>
        <dbReference type="SAM" id="MobiDB-lite"/>
    </source>
</evidence>
<sequence length="235" mass="26264">MLSFLANAPKRTHTAYLDPLPLGGHYTSSFPNPPKSPIITNRQLLPPYAGPHVSTFSEPPYHYHIRQYETFTVESGSLLATVDDEKSVVKTGESVTVKPGQYHTFRNASESEDVQVLIELPRLGGNAGMFEEKFVRNAFSYGLDCKRDGNVGETSPWQMLLFMWDADIFLAIPIKGVPKTIQKGISWIVMFVGGVIIGERLLGYKRTYPEYYSEPSEVEEPTKGEGDGVKVEKED</sequence>
<dbReference type="OrthoDB" id="9976870at2759"/>
<protein>
    <recommendedName>
        <fullName evidence="2">Cupin type-2 domain-containing protein</fullName>
    </recommendedName>
</protein>
<comment type="caution">
    <text evidence="3">The sequence shown here is derived from an EMBL/GenBank/DDBJ whole genome shotgun (WGS) entry which is preliminary data.</text>
</comment>
<name>A0A2T6ZWR9_TUBBO</name>
<dbReference type="EMBL" id="NESQ01000077">
    <property type="protein sequence ID" value="PUU79935.1"/>
    <property type="molecule type" value="Genomic_DNA"/>
</dbReference>
<dbReference type="SUPFAM" id="SSF51182">
    <property type="entry name" value="RmlC-like cupins"/>
    <property type="match status" value="1"/>
</dbReference>
<dbReference type="STRING" id="42251.A0A2T6ZWR9"/>
<dbReference type="AlphaFoldDB" id="A0A2T6ZWR9"/>
<reference evidence="3 4" key="1">
    <citation type="submission" date="2017-04" db="EMBL/GenBank/DDBJ databases">
        <title>Draft genome sequence of Tuber borchii Vittad., a whitish edible truffle.</title>
        <authorList>
            <consortium name="DOE Joint Genome Institute"/>
            <person name="Murat C."/>
            <person name="Kuo A."/>
            <person name="Barry K.W."/>
            <person name="Clum A."/>
            <person name="Dockter R.B."/>
            <person name="Fauchery L."/>
            <person name="Iotti M."/>
            <person name="Kohler A."/>
            <person name="Labutti K."/>
            <person name="Lindquist E.A."/>
            <person name="Lipzen A."/>
            <person name="Ohm R.A."/>
            <person name="Wang M."/>
            <person name="Grigoriev I.V."/>
            <person name="Zambonelli A."/>
            <person name="Martin F.M."/>
        </authorList>
    </citation>
    <scope>NUCLEOTIDE SEQUENCE [LARGE SCALE GENOMIC DNA]</scope>
    <source>
        <strain evidence="3 4">Tbo3840</strain>
    </source>
</reference>
<feature type="domain" description="Cupin type-2" evidence="2">
    <location>
        <begin position="58"/>
        <end position="117"/>
    </location>
</feature>
<dbReference type="Gene3D" id="2.60.120.10">
    <property type="entry name" value="Jelly Rolls"/>
    <property type="match status" value="1"/>
</dbReference>
<evidence type="ECO:0000313" key="3">
    <source>
        <dbReference type="EMBL" id="PUU79935.1"/>
    </source>
</evidence>
<dbReference type="Proteomes" id="UP000244722">
    <property type="component" value="Unassembled WGS sequence"/>
</dbReference>
<dbReference type="InterPro" id="IPR011051">
    <property type="entry name" value="RmlC_Cupin_sf"/>
</dbReference>
<accession>A0A2T6ZWR9</accession>
<dbReference type="Pfam" id="PF07883">
    <property type="entry name" value="Cupin_2"/>
    <property type="match status" value="1"/>
</dbReference>
<keyword evidence="4" id="KW-1185">Reference proteome</keyword>
<dbReference type="InterPro" id="IPR014710">
    <property type="entry name" value="RmlC-like_jellyroll"/>
</dbReference>
<feature type="compositionally biased region" description="Basic and acidic residues" evidence="1">
    <location>
        <begin position="220"/>
        <end position="235"/>
    </location>
</feature>
<gene>
    <name evidence="3" type="ORF">B9Z19DRAFT_1100537</name>
</gene>
<evidence type="ECO:0000259" key="2">
    <source>
        <dbReference type="Pfam" id="PF07883"/>
    </source>
</evidence>
<organism evidence="3 4">
    <name type="scientific">Tuber borchii</name>
    <name type="common">White truffle</name>
    <dbReference type="NCBI Taxonomy" id="42251"/>
    <lineage>
        <taxon>Eukaryota</taxon>
        <taxon>Fungi</taxon>
        <taxon>Dikarya</taxon>
        <taxon>Ascomycota</taxon>
        <taxon>Pezizomycotina</taxon>
        <taxon>Pezizomycetes</taxon>
        <taxon>Pezizales</taxon>
        <taxon>Tuberaceae</taxon>
        <taxon>Tuber</taxon>
    </lineage>
</organism>
<proteinExistence type="predicted"/>
<evidence type="ECO:0000313" key="4">
    <source>
        <dbReference type="Proteomes" id="UP000244722"/>
    </source>
</evidence>
<feature type="region of interest" description="Disordered" evidence="1">
    <location>
        <begin position="213"/>
        <end position="235"/>
    </location>
</feature>